<dbReference type="KEGG" id="shd:SUTH_03195"/>
<sequence>MSIKRLFFVFLSVCSSLCWSACRQHDVTKPSDVKIKGDSVMIVVHQSSTYDARFSTKRGVDEAVRFAKDRKIPVIYLQDDTPDEFYFMADCHPDYWVFSAGGEVSFDVTPSHVYIVGGHLELCMSTALHDIIYQWSKRPARNFTVTYLMDAIYSNGKLIEPSDPFYKDFSRFMDIVTYGRPGGEHWPKLSLLETMGIIIREDHELDYLKKVLPRWDTTFPANYRVTVKLNDSVTKVLRTAPGWHPPTVLFHFVDSAETLSNPPAPRGY</sequence>
<evidence type="ECO:0008006" key="4">
    <source>
        <dbReference type="Google" id="ProtNLM"/>
    </source>
</evidence>
<evidence type="ECO:0000313" key="2">
    <source>
        <dbReference type="EMBL" id="BAO30968.1"/>
    </source>
</evidence>
<dbReference type="Proteomes" id="UP000031637">
    <property type="component" value="Chromosome"/>
</dbReference>
<feature type="signal peptide" evidence="1">
    <location>
        <begin position="1"/>
        <end position="20"/>
    </location>
</feature>
<keyword evidence="1" id="KW-0732">Signal</keyword>
<accession>W0SME4</accession>
<evidence type="ECO:0000313" key="3">
    <source>
        <dbReference type="Proteomes" id="UP000031637"/>
    </source>
</evidence>
<organism evidence="2 3">
    <name type="scientific">Sulfuritalea hydrogenivorans sk43H</name>
    <dbReference type="NCBI Taxonomy" id="1223802"/>
    <lineage>
        <taxon>Bacteria</taxon>
        <taxon>Pseudomonadati</taxon>
        <taxon>Pseudomonadota</taxon>
        <taxon>Betaproteobacteria</taxon>
        <taxon>Nitrosomonadales</taxon>
        <taxon>Sterolibacteriaceae</taxon>
        <taxon>Sulfuritalea</taxon>
    </lineage>
</organism>
<dbReference type="RefSeq" id="WP_041100628.1">
    <property type="nucleotide sequence ID" value="NZ_AP012547.1"/>
</dbReference>
<gene>
    <name evidence="2" type="ORF">SUTH_03195</name>
</gene>
<dbReference type="HOGENOM" id="CLU_1037984_0_0_4"/>
<dbReference type="STRING" id="1223802.SUTH_03195"/>
<feature type="chain" id="PRO_5004795119" description="Lipoprotein" evidence="1">
    <location>
        <begin position="21"/>
        <end position="268"/>
    </location>
</feature>
<dbReference type="OrthoDB" id="9179164at2"/>
<protein>
    <recommendedName>
        <fullName evidence="4">Lipoprotein</fullName>
    </recommendedName>
</protein>
<reference evidence="2 3" key="1">
    <citation type="journal article" date="2014" name="Syst. Appl. Microbiol.">
        <title>Complete genomes of freshwater sulfur oxidizers Sulfuricella denitrificans skB26 and Sulfuritalea hydrogenivorans sk43H: genetic insights into the sulfur oxidation pathway of betaproteobacteria.</title>
        <authorList>
            <person name="Watanabe T."/>
            <person name="Kojima H."/>
            <person name="Fukui M."/>
        </authorList>
    </citation>
    <scope>NUCLEOTIDE SEQUENCE [LARGE SCALE GENOMIC DNA]</scope>
    <source>
        <strain evidence="2">DSM22779</strain>
    </source>
</reference>
<evidence type="ECO:0000256" key="1">
    <source>
        <dbReference type="SAM" id="SignalP"/>
    </source>
</evidence>
<proteinExistence type="predicted"/>
<dbReference type="EMBL" id="AP012547">
    <property type="protein sequence ID" value="BAO30968.1"/>
    <property type="molecule type" value="Genomic_DNA"/>
</dbReference>
<name>W0SME4_9PROT</name>
<dbReference type="AlphaFoldDB" id="W0SME4"/>
<keyword evidence="3" id="KW-1185">Reference proteome</keyword>